<accession>A0A517ZFD5</accession>
<dbReference type="PROSITE" id="PS00409">
    <property type="entry name" value="PROKAR_NTER_METHYL"/>
    <property type="match status" value="1"/>
</dbReference>
<dbReference type="NCBIfam" id="TIGR02532">
    <property type="entry name" value="IV_pilin_GFxxxE"/>
    <property type="match status" value="1"/>
</dbReference>
<dbReference type="KEGG" id="mri:Mal4_55600"/>
<dbReference type="RefSeq" id="WP_145372396.1">
    <property type="nucleotide sequence ID" value="NZ_CP036275.1"/>
</dbReference>
<dbReference type="AlphaFoldDB" id="A0A517ZFD5"/>
<dbReference type="InterPro" id="IPR011453">
    <property type="entry name" value="DUF1559"/>
</dbReference>
<dbReference type="Proteomes" id="UP000320496">
    <property type="component" value="Chromosome"/>
</dbReference>
<protein>
    <submittedName>
        <fullName evidence="2">Type II secretion system protein G</fullName>
    </submittedName>
</protein>
<dbReference type="InterPro" id="IPR027558">
    <property type="entry name" value="Pre_pil_HX9DG_C"/>
</dbReference>
<dbReference type="NCBIfam" id="TIGR04294">
    <property type="entry name" value="pre_pil_HX9DG"/>
    <property type="match status" value="1"/>
</dbReference>
<proteinExistence type="predicted"/>
<sequence length="335" mass="36337">MLRRHRRGFTLIELLVVIAIIAILIALLLPAVQQAREAARRSTCKNKMKQLALALHNYHDTHQVFPYSTSAKGSCESGSAMPPSGTVKNSRGWTQVLPFIDQSPLYNLYDPTQAAGAYDRASTGLQGSTVVSGNDIVVSTVLDAFICPSDDGNPRITTTSSAYAIGGGSTLQGAKTSYDFQAHLETSTCSNWGTRGRSDRYMFGTESSSRMRDVKDGTSNTVMLVETTLDVKDGYTAPWGYSNWTGAGVDITWRRGGDYGDAGINFWTCCSWHSPPMSNNTFGTVAHWGRPGSLHVGGVHVALADGSVRFISENTDYTTRQRLGRMADGQPLGEF</sequence>
<dbReference type="SUPFAM" id="SSF54523">
    <property type="entry name" value="Pili subunits"/>
    <property type="match status" value="1"/>
</dbReference>
<keyword evidence="3" id="KW-1185">Reference proteome</keyword>
<reference evidence="2 3" key="1">
    <citation type="submission" date="2019-02" db="EMBL/GenBank/DDBJ databases">
        <title>Deep-cultivation of Planctomycetes and their phenomic and genomic characterization uncovers novel biology.</title>
        <authorList>
            <person name="Wiegand S."/>
            <person name="Jogler M."/>
            <person name="Boedeker C."/>
            <person name="Pinto D."/>
            <person name="Vollmers J."/>
            <person name="Rivas-Marin E."/>
            <person name="Kohn T."/>
            <person name="Peeters S.H."/>
            <person name="Heuer A."/>
            <person name="Rast P."/>
            <person name="Oberbeckmann S."/>
            <person name="Bunk B."/>
            <person name="Jeske O."/>
            <person name="Meyerdierks A."/>
            <person name="Storesund J.E."/>
            <person name="Kallscheuer N."/>
            <person name="Luecker S."/>
            <person name="Lage O.M."/>
            <person name="Pohl T."/>
            <person name="Merkel B.J."/>
            <person name="Hornburger P."/>
            <person name="Mueller R.-W."/>
            <person name="Bruemmer F."/>
            <person name="Labrenz M."/>
            <person name="Spormann A.M."/>
            <person name="Op den Camp H."/>
            <person name="Overmann J."/>
            <person name="Amann R."/>
            <person name="Jetten M.S.M."/>
            <person name="Mascher T."/>
            <person name="Medema M.H."/>
            <person name="Devos D.P."/>
            <person name="Kaster A.-K."/>
            <person name="Ovreas L."/>
            <person name="Rohde M."/>
            <person name="Galperin M.Y."/>
            <person name="Jogler C."/>
        </authorList>
    </citation>
    <scope>NUCLEOTIDE SEQUENCE [LARGE SCALE GENOMIC DNA]</scope>
    <source>
        <strain evidence="2 3">Mal4</strain>
    </source>
</reference>
<dbReference type="Pfam" id="PF07963">
    <property type="entry name" value="N_methyl"/>
    <property type="match status" value="1"/>
</dbReference>
<name>A0A517ZFD5_9PLAN</name>
<gene>
    <name evidence="2" type="primary">xcpT_50</name>
    <name evidence="2" type="ORF">Mal4_55600</name>
</gene>
<dbReference type="Pfam" id="PF07596">
    <property type="entry name" value="SBP_bac_10"/>
    <property type="match status" value="1"/>
</dbReference>
<dbReference type="EMBL" id="CP036275">
    <property type="protein sequence ID" value="QDU41195.1"/>
    <property type="molecule type" value="Genomic_DNA"/>
</dbReference>
<dbReference type="OrthoDB" id="241095at2"/>
<organism evidence="2 3">
    <name type="scientific">Maioricimonas rarisocia</name>
    <dbReference type="NCBI Taxonomy" id="2528026"/>
    <lineage>
        <taxon>Bacteria</taxon>
        <taxon>Pseudomonadati</taxon>
        <taxon>Planctomycetota</taxon>
        <taxon>Planctomycetia</taxon>
        <taxon>Planctomycetales</taxon>
        <taxon>Planctomycetaceae</taxon>
        <taxon>Maioricimonas</taxon>
    </lineage>
</organism>
<dbReference type="Gene3D" id="3.30.700.10">
    <property type="entry name" value="Glycoprotein, Type 4 Pilin"/>
    <property type="match status" value="1"/>
</dbReference>
<feature type="domain" description="DUF1559" evidence="1">
    <location>
        <begin position="33"/>
        <end position="316"/>
    </location>
</feature>
<evidence type="ECO:0000313" key="3">
    <source>
        <dbReference type="Proteomes" id="UP000320496"/>
    </source>
</evidence>
<dbReference type="PANTHER" id="PTHR30093">
    <property type="entry name" value="GENERAL SECRETION PATHWAY PROTEIN G"/>
    <property type="match status" value="1"/>
</dbReference>
<dbReference type="InterPro" id="IPR045584">
    <property type="entry name" value="Pilin-like"/>
</dbReference>
<evidence type="ECO:0000313" key="2">
    <source>
        <dbReference type="EMBL" id="QDU41195.1"/>
    </source>
</evidence>
<dbReference type="InterPro" id="IPR012902">
    <property type="entry name" value="N_methyl_site"/>
</dbReference>
<dbReference type="PANTHER" id="PTHR30093:SF2">
    <property type="entry name" value="TYPE II SECRETION SYSTEM PROTEIN H"/>
    <property type="match status" value="1"/>
</dbReference>
<evidence type="ECO:0000259" key="1">
    <source>
        <dbReference type="Pfam" id="PF07596"/>
    </source>
</evidence>